<feature type="transmembrane region" description="Helical" evidence="7">
    <location>
        <begin position="123"/>
        <end position="144"/>
    </location>
</feature>
<evidence type="ECO:0000256" key="2">
    <source>
        <dbReference type="ARBA" id="ARBA00022692"/>
    </source>
</evidence>
<feature type="transmembrane region" description="Helical" evidence="7">
    <location>
        <begin position="245"/>
        <end position="262"/>
    </location>
</feature>
<evidence type="ECO:0000256" key="4">
    <source>
        <dbReference type="ARBA" id="ARBA00022840"/>
    </source>
</evidence>
<dbReference type="PROSITE" id="PS00211">
    <property type="entry name" value="ABC_TRANSPORTER_1"/>
    <property type="match status" value="1"/>
</dbReference>
<dbReference type="CDD" id="cd18573">
    <property type="entry name" value="ABC_6TM_ABCB10_like"/>
    <property type="match status" value="1"/>
</dbReference>
<organism evidence="10 11">
    <name type="scientific">Basidiobolus ranarum</name>
    <dbReference type="NCBI Taxonomy" id="34480"/>
    <lineage>
        <taxon>Eukaryota</taxon>
        <taxon>Fungi</taxon>
        <taxon>Fungi incertae sedis</taxon>
        <taxon>Zoopagomycota</taxon>
        <taxon>Entomophthoromycotina</taxon>
        <taxon>Basidiobolomycetes</taxon>
        <taxon>Basidiobolales</taxon>
        <taxon>Basidiobolaceae</taxon>
        <taxon>Basidiobolus</taxon>
    </lineage>
</organism>
<gene>
    <name evidence="10" type="primary">MDL1_3</name>
    <name evidence="10" type="ORF">K7432_011875</name>
</gene>
<evidence type="ECO:0000313" key="11">
    <source>
        <dbReference type="Proteomes" id="UP001479436"/>
    </source>
</evidence>
<keyword evidence="6 7" id="KW-0472">Membrane</keyword>
<evidence type="ECO:0000256" key="5">
    <source>
        <dbReference type="ARBA" id="ARBA00022989"/>
    </source>
</evidence>
<keyword evidence="4 10" id="KW-0067">ATP-binding</keyword>
<feature type="domain" description="ABC transporter" evidence="8">
    <location>
        <begin position="442"/>
        <end position="677"/>
    </location>
</feature>
<dbReference type="CDD" id="cd03249">
    <property type="entry name" value="ABC_MTABC3_MDL1_MDL2"/>
    <property type="match status" value="1"/>
</dbReference>
<dbReference type="SUPFAM" id="SSF52540">
    <property type="entry name" value="P-loop containing nucleoside triphosphate hydrolases"/>
    <property type="match status" value="1"/>
</dbReference>
<comment type="caution">
    <text evidence="10">The sequence shown here is derived from an EMBL/GenBank/DDBJ whole genome shotgun (WGS) entry which is preliminary data.</text>
</comment>
<dbReference type="InterPro" id="IPR011527">
    <property type="entry name" value="ABC1_TM_dom"/>
</dbReference>
<feature type="transmembrane region" description="Helical" evidence="7">
    <location>
        <begin position="268"/>
        <end position="285"/>
    </location>
</feature>
<feature type="transmembrane region" description="Helical" evidence="7">
    <location>
        <begin position="344"/>
        <end position="366"/>
    </location>
</feature>
<dbReference type="SUPFAM" id="SSF90123">
    <property type="entry name" value="ABC transporter transmembrane region"/>
    <property type="match status" value="1"/>
</dbReference>
<evidence type="ECO:0000259" key="8">
    <source>
        <dbReference type="PROSITE" id="PS50893"/>
    </source>
</evidence>
<keyword evidence="3" id="KW-0547">Nucleotide-binding</keyword>
<dbReference type="PROSITE" id="PS50929">
    <property type="entry name" value="ABC_TM1F"/>
    <property type="match status" value="1"/>
</dbReference>
<dbReference type="Gene3D" id="1.20.1560.10">
    <property type="entry name" value="ABC transporter type 1, transmembrane domain"/>
    <property type="match status" value="1"/>
</dbReference>
<dbReference type="PROSITE" id="PS50893">
    <property type="entry name" value="ABC_TRANSPORTER_2"/>
    <property type="match status" value="1"/>
</dbReference>
<sequence length="682" mass="74764">MYHLNASKRTIPLSCQSAHSCRTASQQLRRLPHASLNRLRSSQLGIGLRTLSTTVESMSYRSLVTLPGVLDINEKVDFWNQVLQLERQKTKDNDEITKVVKEKRKKGGLSKLLALSSPDIPKLLAGALCLCTSSAITMSVPYLIGRIVDVVTKKSAAPLDMTPNQFFTALAGVFVLGGFANFGRVVTMKLANERITGRLRTKLYRSIMSQEIAFFDATRSSDLVSRLTLDTTVAAKTVTNNLSDGLRSLASAIVGFGMMVYISPKLSLTMMGVVPPFAVGAAMYGRRVKKLSRSTQDALSDINVTAEERISNIRTVRAFTKEEVEAQFYESQVNSILKLAKKEAYASGIFYGVAGMSGNLTVLAVLSMGGTMVLDNEISVGALSSFLIYTAYAGYSMMGLASFFAETMKGLSACTRLFQLLDRKPDNLVNGQQTIPELKGKIEFENVDFAYPTRPDNQVFKQLSFTLNAHSVLAIAGASGAGKTTIGSLLLRFYDPINGAVKIDGVDLKDLELHWWHNQIAIVSQEPVLFANTIRENIRYGKPEALDVEIEEAAKIANCGFIEEFPEGLDTYVGERGVALSGGQKQRIAIARALLCDPILLILDEATSALDSENEKLVQEALDRLTRNRTVITIAHRLSTLKNSDVVICLENGQIAEMDTYEKLVSHQGPFKKLIEGQILEV</sequence>
<evidence type="ECO:0000259" key="9">
    <source>
        <dbReference type="PROSITE" id="PS50929"/>
    </source>
</evidence>
<feature type="transmembrane region" description="Helical" evidence="7">
    <location>
        <begin position="164"/>
        <end position="182"/>
    </location>
</feature>
<dbReference type="Pfam" id="PF00664">
    <property type="entry name" value="ABC_membrane"/>
    <property type="match status" value="1"/>
</dbReference>
<evidence type="ECO:0000256" key="6">
    <source>
        <dbReference type="ARBA" id="ARBA00023136"/>
    </source>
</evidence>
<accession>A0ABR2WLQ9</accession>
<dbReference type="InterPro" id="IPR003593">
    <property type="entry name" value="AAA+_ATPase"/>
</dbReference>
<keyword evidence="2 7" id="KW-0812">Transmembrane</keyword>
<feature type="transmembrane region" description="Helical" evidence="7">
    <location>
        <begin position="386"/>
        <end position="405"/>
    </location>
</feature>
<evidence type="ECO:0000256" key="1">
    <source>
        <dbReference type="ARBA" id="ARBA00004141"/>
    </source>
</evidence>
<keyword evidence="5 7" id="KW-1133">Transmembrane helix</keyword>
<dbReference type="PANTHER" id="PTHR43394:SF1">
    <property type="entry name" value="ATP-BINDING CASSETTE SUB-FAMILY B MEMBER 10, MITOCHONDRIAL"/>
    <property type="match status" value="1"/>
</dbReference>
<dbReference type="Gene3D" id="3.40.50.300">
    <property type="entry name" value="P-loop containing nucleotide triphosphate hydrolases"/>
    <property type="match status" value="1"/>
</dbReference>
<dbReference type="SMART" id="SM00382">
    <property type="entry name" value="AAA"/>
    <property type="match status" value="1"/>
</dbReference>
<dbReference type="PIRSF" id="PIRSF002773">
    <property type="entry name" value="ABC_prm/ATPase_B"/>
    <property type="match status" value="1"/>
</dbReference>
<evidence type="ECO:0000256" key="7">
    <source>
        <dbReference type="SAM" id="Phobius"/>
    </source>
</evidence>
<dbReference type="InterPro" id="IPR036640">
    <property type="entry name" value="ABC1_TM_sf"/>
</dbReference>
<dbReference type="InterPro" id="IPR027417">
    <property type="entry name" value="P-loop_NTPase"/>
</dbReference>
<proteinExistence type="predicted"/>
<dbReference type="InterPro" id="IPR003439">
    <property type="entry name" value="ABC_transporter-like_ATP-bd"/>
</dbReference>
<comment type="subcellular location">
    <subcellularLocation>
        <location evidence="1">Membrane</location>
        <topology evidence="1">Multi-pass membrane protein</topology>
    </subcellularLocation>
</comment>
<evidence type="ECO:0000313" key="10">
    <source>
        <dbReference type="EMBL" id="KAK9762407.1"/>
    </source>
</evidence>
<feature type="domain" description="ABC transmembrane type-1" evidence="9">
    <location>
        <begin position="124"/>
        <end position="409"/>
    </location>
</feature>
<dbReference type="EMBL" id="JASJQH010000970">
    <property type="protein sequence ID" value="KAK9762407.1"/>
    <property type="molecule type" value="Genomic_DNA"/>
</dbReference>
<dbReference type="GO" id="GO:0005524">
    <property type="term" value="F:ATP binding"/>
    <property type="evidence" value="ECO:0007669"/>
    <property type="project" value="UniProtKB-KW"/>
</dbReference>
<evidence type="ECO:0000256" key="3">
    <source>
        <dbReference type="ARBA" id="ARBA00022741"/>
    </source>
</evidence>
<name>A0ABR2WLQ9_9FUNG</name>
<reference evidence="10 11" key="1">
    <citation type="submission" date="2023-04" db="EMBL/GenBank/DDBJ databases">
        <title>Genome of Basidiobolus ranarum AG-B5.</title>
        <authorList>
            <person name="Stajich J.E."/>
            <person name="Carter-House D."/>
            <person name="Gryganskyi A."/>
        </authorList>
    </citation>
    <scope>NUCLEOTIDE SEQUENCE [LARGE SCALE GENOMIC DNA]</scope>
    <source>
        <strain evidence="10 11">AG-B5</strain>
    </source>
</reference>
<keyword evidence="11" id="KW-1185">Reference proteome</keyword>
<dbReference type="PANTHER" id="PTHR43394">
    <property type="entry name" value="ATP-DEPENDENT PERMEASE MDL1, MITOCHONDRIAL"/>
    <property type="match status" value="1"/>
</dbReference>
<dbReference type="Proteomes" id="UP001479436">
    <property type="component" value="Unassembled WGS sequence"/>
</dbReference>
<dbReference type="InterPro" id="IPR017871">
    <property type="entry name" value="ABC_transporter-like_CS"/>
</dbReference>
<dbReference type="Pfam" id="PF00005">
    <property type="entry name" value="ABC_tran"/>
    <property type="match status" value="1"/>
</dbReference>
<dbReference type="InterPro" id="IPR039421">
    <property type="entry name" value="Type_1_exporter"/>
</dbReference>
<protein>
    <submittedName>
        <fullName evidence="10">ATP-binding cassette permease mdl1</fullName>
    </submittedName>
</protein>